<sequence>MDYRVAGNFQNPCDECVAKTPILAAKVALFAFSTFFTSY</sequence>
<name>A0A5P8W8V2_9NOSO</name>
<organism evidence="1 2">
    <name type="scientific">Nostoc sphaeroides CCNUC1</name>
    <dbReference type="NCBI Taxonomy" id="2653204"/>
    <lineage>
        <taxon>Bacteria</taxon>
        <taxon>Bacillati</taxon>
        <taxon>Cyanobacteriota</taxon>
        <taxon>Cyanophyceae</taxon>
        <taxon>Nostocales</taxon>
        <taxon>Nostocaceae</taxon>
        <taxon>Nostoc</taxon>
    </lineage>
</organism>
<accession>A0A5P8W8V2</accession>
<dbReference type="EMBL" id="CP045226">
    <property type="protein sequence ID" value="QFS49148.1"/>
    <property type="molecule type" value="Genomic_DNA"/>
</dbReference>
<gene>
    <name evidence="1" type="ORF">GXM_06642</name>
</gene>
<dbReference type="AlphaFoldDB" id="A0A5P8W8V2"/>
<keyword evidence="2" id="KW-1185">Reference proteome</keyword>
<evidence type="ECO:0000313" key="1">
    <source>
        <dbReference type="EMBL" id="QFS49148.1"/>
    </source>
</evidence>
<reference evidence="1 2" key="1">
    <citation type="submission" date="2019-10" db="EMBL/GenBank/DDBJ databases">
        <title>Genomic and transcriptomic insights into the perfect genentic adaptation of a filamentous nitrogen-fixing cyanobacterium to rice fields.</title>
        <authorList>
            <person name="Chen Z."/>
        </authorList>
    </citation>
    <scope>NUCLEOTIDE SEQUENCE [LARGE SCALE GENOMIC DNA]</scope>
    <source>
        <strain evidence="1">CCNUC1</strain>
    </source>
</reference>
<dbReference type="Proteomes" id="UP000326678">
    <property type="component" value="Chromosome Gxm1"/>
</dbReference>
<evidence type="ECO:0000313" key="2">
    <source>
        <dbReference type="Proteomes" id="UP000326678"/>
    </source>
</evidence>
<proteinExistence type="predicted"/>
<protein>
    <submittedName>
        <fullName evidence="1">Uncharacterized protein</fullName>
    </submittedName>
</protein>
<dbReference type="KEGG" id="nsh:GXM_06642"/>